<proteinExistence type="predicted"/>
<gene>
    <name evidence="5" type="ORF">GH754_07395</name>
</gene>
<dbReference type="InterPro" id="IPR038261">
    <property type="entry name" value="GPP34-like_sf"/>
</dbReference>
<dbReference type="GO" id="GO:0070273">
    <property type="term" value="F:phosphatidylinositol-4-phosphate binding"/>
    <property type="evidence" value="ECO:0007669"/>
    <property type="project" value="InterPro"/>
</dbReference>
<comment type="subcellular location">
    <subcellularLocation>
        <location evidence="1">Golgi apparatus membrane</location>
        <topology evidence="1">Peripheral membrane protein</topology>
        <orientation evidence="1">Cytoplasmic side</orientation>
    </subcellularLocation>
</comment>
<dbReference type="EMBL" id="WJNH01000003">
    <property type="protein sequence ID" value="MRG86148.1"/>
    <property type="molecule type" value="Genomic_DNA"/>
</dbReference>
<dbReference type="GO" id="GO:0007030">
    <property type="term" value="P:Golgi organization"/>
    <property type="evidence" value="ECO:0007669"/>
    <property type="project" value="TreeGrafter"/>
</dbReference>
<dbReference type="GO" id="GO:0048194">
    <property type="term" value="P:Golgi vesicle budding"/>
    <property type="evidence" value="ECO:0007669"/>
    <property type="project" value="TreeGrafter"/>
</dbReference>
<evidence type="ECO:0000313" key="5">
    <source>
        <dbReference type="EMBL" id="MRG86148.1"/>
    </source>
</evidence>
<keyword evidence="2" id="KW-0333">Golgi apparatus</keyword>
<evidence type="ECO:0000256" key="3">
    <source>
        <dbReference type="ARBA" id="ARBA00023121"/>
    </source>
</evidence>
<dbReference type="RefSeq" id="WP_153728058.1">
    <property type="nucleotide sequence ID" value="NZ_WJNH01000003.1"/>
</dbReference>
<dbReference type="GO" id="GO:0006890">
    <property type="term" value="P:retrograde vesicle-mediated transport, Golgi to endoplasmic reticulum"/>
    <property type="evidence" value="ECO:0007669"/>
    <property type="project" value="TreeGrafter"/>
</dbReference>
<dbReference type="Proteomes" id="UP000480185">
    <property type="component" value="Unassembled WGS sequence"/>
</dbReference>
<evidence type="ECO:0000256" key="2">
    <source>
        <dbReference type="ARBA" id="ARBA00023034"/>
    </source>
</evidence>
<dbReference type="GO" id="GO:0043001">
    <property type="term" value="P:Golgi to plasma membrane protein transport"/>
    <property type="evidence" value="ECO:0007669"/>
    <property type="project" value="TreeGrafter"/>
</dbReference>
<comment type="caution">
    <text evidence="5">The sequence shown here is derived from an EMBL/GenBank/DDBJ whole genome shotgun (WGS) entry which is preliminary data.</text>
</comment>
<sequence>MLSTMEELLLIAIDDETGQMNASESIHFGLAGAIIMELTSKGCLDYQKGKLVFLDQTDAGDKLLNESLAFLREKHNNGKLRNLKYWVEKLGNEIHRKKLHLSYIDRLIDKGIIKQEETKFLFFFTKDVYPSLKTGKENAIRAKVKEAVLDDSQEVDEQTMVLIGLLKACSLAKTIFSKDEYKIANKKINEMMKNNPHGKAVSDTIQAMEAAVIAIITAATVISTTSSSS</sequence>
<organism evidence="5 6">
    <name type="scientific">Salinibacillus xinjiangensis</name>
    <dbReference type="NCBI Taxonomy" id="1229268"/>
    <lineage>
        <taxon>Bacteria</taxon>
        <taxon>Bacillati</taxon>
        <taxon>Bacillota</taxon>
        <taxon>Bacilli</taxon>
        <taxon>Bacillales</taxon>
        <taxon>Bacillaceae</taxon>
        <taxon>Salinibacillus</taxon>
    </lineage>
</organism>
<evidence type="ECO:0000256" key="1">
    <source>
        <dbReference type="ARBA" id="ARBA00004255"/>
    </source>
</evidence>
<dbReference type="InterPro" id="IPR008628">
    <property type="entry name" value="GPP34-like"/>
</dbReference>
<dbReference type="Gene3D" id="1.10.3630.10">
    <property type="entry name" value="yeast vps74-n-term truncation variant domain like"/>
    <property type="match status" value="1"/>
</dbReference>
<protein>
    <recommendedName>
        <fullName evidence="7">GPP34 family phosphoprotein</fullName>
    </recommendedName>
</protein>
<evidence type="ECO:0008006" key="7">
    <source>
        <dbReference type="Google" id="ProtNLM"/>
    </source>
</evidence>
<dbReference type="AlphaFoldDB" id="A0A6G1X5Q0"/>
<keyword evidence="6" id="KW-1185">Reference proteome</keyword>
<accession>A0A6G1X5Q0</accession>
<evidence type="ECO:0000256" key="4">
    <source>
        <dbReference type="ARBA" id="ARBA00023136"/>
    </source>
</evidence>
<dbReference type="PANTHER" id="PTHR12704">
    <property type="entry name" value="TRANS-GOLGI PROTEIN GMX33"/>
    <property type="match status" value="1"/>
</dbReference>
<dbReference type="GO" id="GO:0012505">
    <property type="term" value="C:endomembrane system"/>
    <property type="evidence" value="ECO:0007669"/>
    <property type="project" value="UniProtKB-ARBA"/>
</dbReference>
<keyword evidence="4" id="KW-0472">Membrane</keyword>
<reference evidence="5 6" key="1">
    <citation type="submission" date="2019-11" db="EMBL/GenBank/DDBJ databases">
        <authorList>
            <person name="Li J."/>
        </authorList>
    </citation>
    <scope>NUCLEOTIDE SEQUENCE [LARGE SCALE GENOMIC DNA]</scope>
    <source>
        <strain evidence="5 6">J4</strain>
    </source>
</reference>
<dbReference type="OrthoDB" id="2418046at2"/>
<dbReference type="PANTHER" id="PTHR12704:SF2">
    <property type="entry name" value="GOLGI PHOSPHOPROTEIN 3 HOMOLOG SAURON"/>
    <property type="match status" value="1"/>
</dbReference>
<evidence type="ECO:0000313" key="6">
    <source>
        <dbReference type="Proteomes" id="UP000480185"/>
    </source>
</evidence>
<dbReference type="GO" id="GO:0005829">
    <property type="term" value="C:cytosol"/>
    <property type="evidence" value="ECO:0007669"/>
    <property type="project" value="TreeGrafter"/>
</dbReference>
<name>A0A6G1X5Q0_9BACI</name>
<keyword evidence="3" id="KW-0446">Lipid-binding</keyword>
<dbReference type="Pfam" id="PF05719">
    <property type="entry name" value="GPP34"/>
    <property type="match status" value="1"/>
</dbReference>